<dbReference type="Proteomes" id="UP000237271">
    <property type="component" value="Unassembled WGS sequence"/>
</dbReference>
<proteinExistence type="predicted"/>
<feature type="non-terminal residue" evidence="2">
    <location>
        <position position="1"/>
    </location>
</feature>
<evidence type="ECO:0000313" key="2">
    <source>
        <dbReference type="EMBL" id="POM63221.1"/>
    </source>
</evidence>
<reference evidence="2 3" key="1">
    <citation type="journal article" date="2017" name="Genome Biol. Evol.">
        <title>Phytophthora megakarya and P. palmivora, closely related causal agents of cacao black pod rot, underwent increases in genome sizes and gene numbers by different mechanisms.</title>
        <authorList>
            <person name="Ali S.S."/>
            <person name="Shao J."/>
            <person name="Lary D.J."/>
            <person name="Kronmiller B."/>
            <person name="Shen D."/>
            <person name="Strem M.D."/>
            <person name="Amoako-Attah I."/>
            <person name="Akrofi A.Y."/>
            <person name="Begoude B.A."/>
            <person name="Ten Hoopen G.M."/>
            <person name="Coulibaly K."/>
            <person name="Kebe B.I."/>
            <person name="Melnick R.L."/>
            <person name="Guiltinan M.J."/>
            <person name="Tyler B.M."/>
            <person name="Meinhardt L.W."/>
            <person name="Bailey B.A."/>
        </authorList>
    </citation>
    <scope>NUCLEOTIDE SEQUENCE [LARGE SCALE GENOMIC DNA]</scope>
    <source>
        <strain evidence="3">sbr112.9</strain>
    </source>
</reference>
<dbReference type="AlphaFoldDB" id="A0A2P4XCD4"/>
<evidence type="ECO:0000256" key="1">
    <source>
        <dbReference type="SAM" id="MobiDB-lite"/>
    </source>
</evidence>
<feature type="compositionally biased region" description="Low complexity" evidence="1">
    <location>
        <begin position="34"/>
        <end position="50"/>
    </location>
</feature>
<organism evidence="2 3">
    <name type="scientific">Phytophthora palmivora</name>
    <dbReference type="NCBI Taxonomy" id="4796"/>
    <lineage>
        <taxon>Eukaryota</taxon>
        <taxon>Sar</taxon>
        <taxon>Stramenopiles</taxon>
        <taxon>Oomycota</taxon>
        <taxon>Peronosporomycetes</taxon>
        <taxon>Peronosporales</taxon>
        <taxon>Peronosporaceae</taxon>
        <taxon>Phytophthora</taxon>
    </lineage>
</organism>
<dbReference type="EMBL" id="NCKW01015129">
    <property type="protein sequence ID" value="POM63221.1"/>
    <property type="molecule type" value="Genomic_DNA"/>
</dbReference>
<accession>A0A2P4XCD4</accession>
<comment type="caution">
    <text evidence="2">The sequence shown here is derived from an EMBL/GenBank/DDBJ whole genome shotgun (WGS) entry which is preliminary data.</text>
</comment>
<keyword evidence="3" id="KW-1185">Reference proteome</keyword>
<feature type="region of interest" description="Disordered" evidence="1">
    <location>
        <begin position="1"/>
        <end position="59"/>
    </location>
</feature>
<protein>
    <submittedName>
        <fullName evidence="2">Uncharacterized protein</fullName>
    </submittedName>
</protein>
<evidence type="ECO:0000313" key="3">
    <source>
        <dbReference type="Proteomes" id="UP000237271"/>
    </source>
</evidence>
<name>A0A2P4XCD4_9STRA</name>
<sequence length="411" mass="44576">PDSVDTIQGAHHVSLDEVTDDGQKESAPVGSGGDSSSDSSVEVVGVSVSDAPGQASVGGAVVVERPAEEVLAKPQPDEDVISVDDDAEEKAIPDETPTIKLEGPLSTVKEEVVLEDSQETSPLKPETSLPSDLQVLKSSFTSTPEIDLTVNEDPVEREAPFSVDQGKTYVADQVRRWEQVTLEFVMSPTIEYTWPHPNPDFKSWYAAVVRTSEYVATRMSMASRSEAWISEWSLVRLAPHAAVDFTSVEVNLKDLSPGSALRFRNLIPERFRAHASQVDQSLVRAVAEDLHHLLTMELLEWREVTSSVPSRMLSPLDARALIDAVEDMKPEDAEGDSLMSSYEAGLLGRECGAAEEGGSSSDSQSCEFVVWRARAEAAPTPTATSSLDSVDEFSHVVRDVCSGQPKHCDPE</sequence>
<gene>
    <name evidence="2" type="ORF">PHPALM_27504</name>
</gene>